<dbReference type="FunFam" id="3.40.390.10:FF:000002">
    <property type="entry name" value="Disintegrin and metalloproteinase domain-containing protein 22"/>
    <property type="match status" value="1"/>
</dbReference>
<feature type="chain" id="PRO_5008116160" evidence="12">
    <location>
        <begin position="21"/>
        <end position="624"/>
    </location>
</feature>
<organism evidence="15">
    <name type="scientific">Phalotris mertensi</name>
    <dbReference type="NCBI Taxonomy" id="1260334"/>
    <lineage>
        <taxon>Eukaryota</taxon>
        <taxon>Metazoa</taxon>
        <taxon>Chordata</taxon>
        <taxon>Craniata</taxon>
        <taxon>Vertebrata</taxon>
        <taxon>Euteleostomi</taxon>
        <taxon>Lepidosauria</taxon>
        <taxon>Squamata</taxon>
        <taxon>Bifurcata</taxon>
        <taxon>Unidentata</taxon>
        <taxon>Episquamata</taxon>
        <taxon>Toxicofera</taxon>
        <taxon>Serpentes</taxon>
        <taxon>Colubroidea</taxon>
        <taxon>Dipsadidae</taxon>
        <taxon>Phalotris</taxon>
    </lineage>
</organism>
<evidence type="ECO:0000256" key="5">
    <source>
        <dbReference type="ARBA" id="ARBA00022723"/>
    </source>
</evidence>
<dbReference type="GO" id="GO:0005886">
    <property type="term" value="C:plasma membrane"/>
    <property type="evidence" value="ECO:0007669"/>
    <property type="project" value="TreeGrafter"/>
</dbReference>
<feature type="domain" description="Disintegrin" evidence="13">
    <location>
        <begin position="410"/>
        <end position="496"/>
    </location>
</feature>
<evidence type="ECO:0000256" key="3">
    <source>
        <dbReference type="ARBA" id="ARBA00022525"/>
    </source>
</evidence>
<feature type="signal peptide" evidence="12">
    <location>
        <begin position="1"/>
        <end position="20"/>
    </location>
</feature>
<dbReference type="PANTHER" id="PTHR11905">
    <property type="entry name" value="ADAM A DISINTEGRIN AND METALLOPROTEASE DOMAIN"/>
    <property type="match status" value="1"/>
</dbReference>
<evidence type="ECO:0000256" key="8">
    <source>
        <dbReference type="ARBA" id="ARBA00023157"/>
    </source>
</evidence>
<dbReference type="SUPFAM" id="SSF55486">
    <property type="entry name" value="Metalloproteases ('zincins'), catalytic domain"/>
    <property type="match status" value="1"/>
</dbReference>
<keyword evidence="5 11" id="KW-0479">Metal-binding</keyword>
<dbReference type="Pfam" id="PF00200">
    <property type="entry name" value="Disintegrin"/>
    <property type="match status" value="1"/>
</dbReference>
<comment type="subcellular location">
    <subcellularLocation>
        <location evidence="2">Secreted</location>
    </subcellularLocation>
</comment>
<dbReference type="GO" id="GO:0046872">
    <property type="term" value="F:metal ion binding"/>
    <property type="evidence" value="ECO:0007669"/>
    <property type="project" value="UniProtKB-KW"/>
</dbReference>
<dbReference type="Gene3D" id="3.40.390.10">
    <property type="entry name" value="Collagenase (Catalytic Domain)"/>
    <property type="match status" value="1"/>
</dbReference>
<dbReference type="InterPro" id="IPR002870">
    <property type="entry name" value="Peptidase_M12B_N"/>
</dbReference>
<keyword evidence="12" id="KW-0732">Signal</keyword>
<evidence type="ECO:0000259" key="14">
    <source>
        <dbReference type="PROSITE" id="PS50215"/>
    </source>
</evidence>
<name>A0A182C5Q9_9SAUR</name>
<dbReference type="InterPro" id="IPR024079">
    <property type="entry name" value="MetalloPept_cat_dom_sf"/>
</dbReference>
<keyword evidence="4" id="KW-0800">Toxin</keyword>
<dbReference type="InterPro" id="IPR001590">
    <property type="entry name" value="Peptidase_M12B"/>
</dbReference>
<dbReference type="CDD" id="cd04269">
    <property type="entry name" value="ZnMc_adamalysin_II_like"/>
    <property type="match status" value="1"/>
</dbReference>
<dbReference type="PRINTS" id="PR00289">
    <property type="entry name" value="DISINTEGRIN"/>
</dbReference>
<sequence>MIQALLVTICLVVFPYQGSSIILESGNVNEYEVVYPQKVQALPKGGLQNAEPETQYEDTMQYEFQVNGEPVVLHLERNKGLFSKDYSETHYSPDGREITTSPPVQDHCYYHGYIQNYADSTAVISACDGLKGHFKHQGEIYFIEPLKLSNSEAHAVYKYDSLEKEDETHKTCGVTQTTWELDEPIEKISRVSITPEKQTTYMIARKYIEFVIVVDNGMFRKYSSNFTVIRRRIHEIVNMVNAIYKPLKIHVALICLEIWSNGDQIKVTSNPHVTLPLFGKWRETDLLPRKKNDNAQLLTSVDLDGVTIGYAYVGSICHPNKSSAIVQDHSDLTSFMAPTVAHELGHNLGMDHDTKACDCRSNKCVMASSAGPVPEYQWSDCSIRDLWWNLIIKKPQCILNKPNSTDIFEPAVCGNNFVDMGEECDCGSPQDCQNGCCNATTCQWRREPQCEFGVCCEQCRFKGAGTECRASKHDCDLAEHCTGQSAECPTNRLQRDGEPCENNQGYCYNGKCPTLTNQCISFWGKGSTVSPDYCFENNTIGDDVGYCRRENDKNIPCQPQDVKCGRLYCTKHNENTCTLEYFPDYPDYGMVDDGTKCADERVCSNGQCVEMKKAYRSDTGFSQD</sequence>
<keyword evidence="3" id="KW-0964">Secreted</keyword>
<keyword evidence="7 11" id="KW-0862">Zinc</keyword>
<dbReference type="InterPro" id="IPR034027">
    <property type="entry name" value="Reprolysin_adamalysin"/>
</dbReference>
<dbReference type="SMART" id="SM00050">
    <property type="entry name" value="DISIN"/>
    <property type="match status" value="1"/>
</dbReference>
<protein>
    <submittedName>
        <fullName evidence="15">Metalloproteinase</fullName>
    </submittedName>
</protein>
<dbReference type="GO" id="GO:0006508">
    <property type="term" value="P:proteolysis"/>
    <property type="evidence" value="ECO:0007669"/>
    <property type="project" value="InterPro"/>
</dbReference>
<dbReference type="EMBL" id="GEHL01006881">
    <property type="protein sequence ID" value="JAS03113.1"/>
    <property type="molecule type" value="Transcribed_RNA"/>
</dbReference>
<evidence type="ECO:0000256" key="11">
    <source>
        <dbReference type="PROSITE-ProRule" id="PRU00276"/>
    </source>
</evidence>
<evidence type="ECO:0000256" key="2">
    <source>
        <dbReference type="ARBA" id="ARBA00004613"/>
    </source>
</evidence>
<keyword evidence="9" id="KW-1199">Hemostasis impairing toxin</keyword>
<evidence type="ECO:0000313" key="15">
    <source>
        <dbReference type="EMBL" id="JAS03113.1"/>
    </source>
</evidence>
<dbReference type="Gene3D" id="4.10.70.10">
    <property type="entry name" value="Disintegrin domain"/>
    <property type="match status" value="1"/>
</dbReference>
<dbReference type="SUPFAM" id="SSF57552">
    <property type="entry name" value="Blood coagulation inhibitor (disintegrin)"/>
    <property type="match status" value="1"/>
</dbReference>
<dbReference type="InterPro" id="IPR006586">
    <property type="entry name" value="ADAM_Cys-rich"/>
</dbReference>
<evidence type="ECO:0000256" key="4">
    <source>
        <dbReference type="ARBA" id="ARBA00022656"/>
    </source>
</evidence>
<keyword evidence="8 11" id="KW-1015">Disulfide bond</keyword>
<feature type="disulfide bond" evidence="11">
    <location>
        <begin position="359"/>
        <end position="364"/>
    </location>
</feature>
<proteinExistence type="predicted"/>
<evidence type="ECO:0000259" key="13">
    <source>
        <dbReference type="PROSITE" id="PS50214"/>
    </source>
</evidence>
<dbReference type="AlphaFoldDB" id="A0A182C5Q9"/>
<evidence type="ECO:0000256" key="7">
    <source>
        <dbReference type="ARBA" id="ARBA00022833"/>
    </source>
</evidence>
<dbReference type="InterPro" id="IPR018358">
    <property type="entry name" value="Disintegrin_CS"/>
</dbReference>
<feature type="non-terminal residue" evidence="15">
    <location>
        <position position="624"/>
    </location>
</feature>
<evidence type="ECO:0000256" key="9">
    <source>
        <dbReference type="ARBA" id="ARBA00023240"/>
    </source>
</evidence>
<dbReference type="InterPro" id="IPR001762">
    <property type="entry name" value="Disintegrin_dom"/>
</dbReference>
<dbReference type="GO" id="GO:0004222">
    <property type="term" value="F:metalloendopeptidase activity"/>
    <property type="evidence" value="ECO:0007669"/>
    <property type="project" value="InterPro"/>
</dbReference>
<dbReference type="SMART" id="SM00608">
    <property type="entry name" value="ACR"/>
    <property type="match status" value="1"/>
</dbReference>
<feature type="disulfide bond" evidence="11">
    <location>
        <begin position="317"/>
        <end position="397"/>
    </location>
</feature>
<evidence type="ECO:0000256" key="12">
    <source>
        <dbReference type="SAM" id="SignalP"/>
    </source>
</evidence>
<dbReference type="Pfam" id="PF01562">
    <property type="entry name" value="Pep_M12B_propep"/>
    <property type="match status" value="1"/>
</dbReference>
<dbReference type="PANTHER" id="PTHR11905:SF32">
    <property type="entry name" value="DISINTEGRIN AND METALLOPROTEINASE DOMAIN-CONTAINING PROTEIN 28"/>
    <property type="match status" value="1"/>
</dbReference>
<evidence type="ECO:0000256" key="10">
    <source>
        <dbReference type="PROSITE-ProRule" id="PRU00068"/>
    </source>
</evidence>
<dbReference type="PROSITE" id="PS50215">
    <property type="entry name" value="ADAM_MEPRO"/>
    <property type="match status" value="1"/>
</dbReference>
<feature type="binding site" evidence="11">
    <location>
        <position position="352"/>
    </location>
    <ligand>
        <name>Zn(2+)</name>
        <dbReference type="ChEBI" id="CHEBI:29105"/>
        <note>catalytic</note>
    </ligand>
</feature>
<dbReference type="PROSITE" id="PS50214">
    <property type="entry name" value="DISINTEGRIN_2"/>
    <property type="match status" value="1"/>
</dbReference>
<feature type="domain" description="Peptidase M12B" evidence="14">
    <location>
        <begin position="206"/>
        <end position="402"/>
    </location>
</feature>
<dbReference type="InterPro" id="IPR036436">
    <property type="entry name" value="Disintegrin_dom_sf"/>
</dbReference>
<dbReference type="FunFam" id="4.10.70.10:FF:000001">
    <property type="entry name" value="Disintegrin and metalloproteinase domain-containing protein 22"/>
    <property type="match status" value="1"/>
</dbReference>
<dbReference type="GO" id="GO:0090729">
    <property type="term" value="F:toxin activity"/>
    <property type="evidence" value="ECO:0007669"/>
    <property type="project" value="UniProtKB-KW"/>
</dbReference>
<evidence type="ECO:0000256" key="6">
    <source>
        <dbReference type="ARBA" id="ARBA00022801"/>
    </source>
</evidence>
<reference evidence="15" key="1">
    <citation type="submission" date="2016-03" db="EMBL/GenBank/DDBJ databases">
        <title>Trends in the evolution of snake toxins underscored by an integrative omics approach to profile the venom of the colubrid Phalotris mertensi.</title>
        <authorList>
            <person name="Campos P.F."/>
            <person name="Silva D.A."/>
            <person name="Zelanis A."/>
            <person name="Paes Leme A.F."/>
            <person name="Rocha M.M."/>
            <person name="Menezes M.C."/>
            <person name="Serrano S.M."/>
            <person name="Junqueira de Azevedo I.L."/>
        </authorList>
    </citation>
    <scope>NUCLEOTIDE SEQUENCE</scope>
    <source>
        <strain evidence="15">Eukaryotic</strain>
        <tissue evidence="15">Venom gland</tissue>
    </source>
</reference>
<keyword evidence="6" id="KW-0378">Hydrolase</keyword>
<evidence type="ECO:0000256" key="1">
    <source>
        <dbReference type="ARBA" id="ARBA00001947"/>
    </source>
</evidence>
<dbReference type="GO" id="GO:0005576">
    <property type="term" value="C:extracellular region"/>
    <property type="evidence" value="ECO:0007669"/>
    <property type="project" value="UniProtKB-SubCell"/>
</dbReference>
<feature type="disulfide bond" evidence="10">
    <location>
        <begin position="468"/>
        <end position="488"/>
    </location>
</feature>
<accession>A0A182C5Q9</accession>
<dbReference type="Pfam" id="PF01421">
    <property type="entry name" value="Reprolysin"/>
    <property type="match status" value="1"/>
</dbReference>
<feature type="active site" evidence="11">
    <location>
        <position position="343"/>
    </location>
</feature>
<dbReference type="PROSITE" id="PS00427">
    <property type="entry name" value="DISINTEGRIN_1"/>
    <property type="match status" value="1"/>
</dbReference>
<comment type="cofactor">
    <cofactor evidence="1">
        <name>Zn(2+)</name>
        <dbReference type="ChEBI" id="CHEBI:29105"/>
    </cofactor>
</comment>
<dbReference type="Pfam" id="PF08516">
    <property type="entry name" value="ADAM_CR"/>
    <property type="match status" value="1"/>
</dbReference>
<feature type="disulfide bond" evidence="11">
    <location>
        <begin position="357"/>
        <end position="381"/>
    </location>
</feature>
<feature type="binding site" evidence="11">
    <location>
        <position position="346"/>
    </location>
    <ligand>
        <name>Zn(2+)</name>
        <dbReference type="ChEBI" id="CHEBI:29105"/>
        <note>catalytic</note>
    </ligand>
</feature>
<feature type="binding site" evidence="11">
    <location>
        <position position="342"/>
    </location>
    <ligand>
        <name>Zn(2+)</name>
        <dbReference type="ChEBI" id="CHEBI:29105"/>
        <note>catalytic</note>
    </ligand>
</feature>